<accession>A0AA96WGC4</accession>
<name>A0AA96WGC4_9CYAN</name>
<protein>
    <submittedName>
        <fullName evidence="1">Uncharacterized protein</fullName>
    </submittedName>
</protein>
<dbReference type="RefSeq" id="WP_316430718.1">
    <property type="nucleotide sequence ID" value="NZ_CP053586.1"/>
</dbReference>
<dbReference type="EMBL" id="CP053586">
    <property type="protein sequence ID" value="WNZ24754.1"/>
    <property type="molecule type" value="Genomic_DNA"/>
</dbReference>
<proteinExistence type="predicted"/>
<organism evidence="1">
    <name type="scientific">Leptolyngbya sp. NK1-12</name>
    <dbReference type="NCBI Taxonomy" id="2547451"/>
    <lineage>
        <taxon>Bacteria</taxon>
        <taxon>Bacillati</taxon>
        <taxon>Cyanobacteriota</taxon>
        <taxon>Cyanophyceae</taxon>
        <taxon>Leptolyngbyales</taxon>
        <taxon>Leptolyngbyaceae</taxon>
        <taxon>Leptolyngbya group</taxon>
        <taxon>Leptolyngbya</taxon>
    </lineage>
</organism>
<evidence type="ECO:0000313" key="1">
    <source>
        <dbReference type="EMBL" id="WNZ24754.1"/>
    </source>
</evidence>
<dbReference type="AlphaFoldDB" id="A0AA96WGC4"/>
<sequence>MFRASRYWKFVRIDAASRCIIQDLDPVKSFYCQLFGELPDQITIQRMQDIVLPQVLWLKWYRGLNQTQHTEERTVNLWLITLAYRVTYLLIVSKIDQWIQRHLLALQQDESLAFADRFNAELSLRCYISEQIRSVCIALGAQFGERHGFAWYDLLRFVMDDTDPTRSICLPPQPKAQTGAIRNRSDPAEPYEHLAAKILRTFEPDRSSLATWTNMLTRQCGPLKAFLLEHGVYLISDWALLNDTEPDVLRRILAQTYGFPPDQVEQACRQLSGYHEVYRTQYRRSRTRGGCQPPTAEQLHQMIQQANLAMAPKELMQNLIDLASRLRQYRISRRGGPLPADSIDALDASDKLLPNLAVPAADSEDDDQTTFLGRYRQQLIVGLDQAITAEIQQRYQQLQRRTSTAGKASVFLQILQRYYCDRVPMTTIATEMGLKGQYEVTRLLKIDEFRSHVRQRTLNHLRDCILELAKEYAHPDRLQTLDQQVEAALNEYLDQVILESSVRANSDQGCLRQNLFIQRLCSVIQRFP</sequence>
<gene>
    <name evidence="1" type="ORF">HJG54_19175</name>
</gene>
<reference evidence="1" key="1">
    <citation type="submission" date="2020-05" db="EMBL/GenBank/DDBJ databases">
        <authorList>
            <person name="Zhu T."/>
            <person name="Keshari N."/>
            <person name="Lu X."/>
        </authorList>
    </citation>
    <scope>NUCLEOTIDE SEQUENCE</scope>
    <source>
        <strain evidence="1">NK1-12</strain>
    </source>
</reference>